<sequence length="40" mass="4465">ILELNKQGLSTRQIASEVGVRHSYVDKVLKQARERAATQA</sequence>
<proteinExistence type="predicted"/>
<dbReference type="EMBL" id="LAZR01050043">
    <property type="protein sequence ID" value="KKK88243.1"/>
    <property type="molecule type" value="Genomic_DNA"/>
</dbReference>
<feature type="non-terminal residue" evidence="1">
    <location>
        <position position="1"/>
    </location>
</feature>
<name>A0A0F8Z3F4_9ZZZZ</name>
<reference evidence="1" key="1">
    <citation type="journal article" date="2015" name="Nature">
        <title>Complex archaea that bridge the gap between prokaryotes and eukaryotes.</title>
        <authorList>
            <person name="Spang A."/>
            <person name="Saw J.H."/>
            <person name="Jorgensen S.L."/>
            <person name="Zaremba-Niedzwiedzka K."/>
            <person name="Martijn J."/>
            <person name="Lind A.E."/>
            <person name="van Eijk R."/>
            <person name="Schleper C."/>
            <person name="Guy L."/>
            <person name="Ettema T.J."/>
        </authorList>
    </citation>
    <scope>NUCLEOTIDE SEQUENCE</scope>
</reference>
<protein>
    <recommendedName>
        <fullName evidence="2">RNA polymerase sigma-70 region 4 domain-containing protein</fullName>
    </recommendedName>
</protein>
<dbReference type="Gene3D" id="1.10.10.10">
    <property type="entry name" value="Winged helix-like DNA-binding domain superfamily/Winged helix DNA-binding domain"/>
    <property type="match status" value="1"/>
</dbReference>
<organism evidence="1">
    <name type="scientific">marine sediment metagenome</name>
    <dbReference type="NCBI Taxonomy" id="412755"/>
    <lineage>
        <taxon>unclassified sequences</taxon>
        <taxon>metagenomes</taxon>
        <taxon>ecological metagenomes</taxon>
    </lineage>
</organism>
<evidence type="ECO:0000313" key="1">
    <source>
        <dbReference type="EMBL" id="KKK88243.1"/>
    </source>
</evidence>
<evidence type="ECO:0008006" key="2">
    <source>
        <dbReference type="Google" id="ProtNLM"/>
    </source>
</evidence>
<accession>A0A0F8Z3F4</accession>
<comment type="caution">
    <text evidence="1">The sequence shown here is derived from an EMBL/GenBank/DDBJ whole genome shotgun (WGS) entry which is preliminary data.</text>
</comment>
<gene>
    <name evidence="1" type="ORF">LCGC14_2745120</name>
</gene>
<dbReference type="AlphaFoldDB" id="A0A0F8Z3F4"/>
<dbReference type="InterPro" id="IPR036388">
    <property type="entry name" value="WH-like_DNA-bd_sf"/>
</dbReference>